<comment type="caution">
    <text evidence="1">The sequence shown here is derived from an EMBL/GenBank/DDBJ whole genome shotgun (WGS) entry which is preliminary data.</text>
</comment>
<name>A0A3P2A8B9_9NEIS</name>
<evidence type="ECO:0000313" key="2">
    <source>
        <dbReference type="Proteomes" id="UP000269923"/>
    </source>
</evidence>
<protein>
    <submittedName>
        <fullName evidence="1">Uncharacterized protein</fullName>
    </submittedName>
</protein>
<evidence type="ECO:0000313" key="1">
    <source>
        <dbReference type="EMBL" id="RRD90520.1"/>
    </source>
</evidence>
<dbReference type="RefSeq" id="WP_124794410.1">
    <property type="nucleotide sequence ID" value="NZ_RQYC01000005.1"/>
</dbReference>
<dbReference type="EMBL" id="RQYC01000005">
    <property type="protein sequence ID" value="RRD90520.1"/>
    <property type="molecule type" value="Genomic_DNA"/>
</dbReference>
<dbReference type="AlphaFoldDB" id="A0A3P2A8B9"/>
<proteinExistence type="predicted"/>
<organism evidence="1 2">
    <name type="scientific">Conchiformibius steedae</name>
    <dbReference type="NCBI Taxonomy" id="153493"/>
    <lineage>
        <taxon>Bacteria</taxon>
        <taxon>Pseudomonadati</taxon>
        <taxon>Pseudomonadota</taxon>
        <taxon>Betaproteobacteria</taxon>
        <taxon>Neisseriales</taxon>
        <taxon>Neisseriaceae</taxon>
        <taxon>Conchiformibius</taxon>
    </lineage>
</organism>
<accession>A0A3P2A8B9</accession>
<dbReference type="Proteomes" id="UP000269923">
    <property type="component" value="Unassembled WGS sequence"/>
</dbReference>
<reference evidence="1 2" key="1">
    <citation type="submission" date="2018-11" db="EMBL/GenBank/DDBJ databases">
        <title>Genomes From Bacteria Associated with the Canine Oral Cavity: a Test Case for Automated Genome-Based Taxonomic Assignment.</title>
        <authorList>
            <person name="Coil D.A."/>
            <person name="Jospin G."/>
            <person name="Darling A.E."/>
            <person name="Wallis C."/>
            <person name="Davis I.J."/>
            <person name="Harris S."/>
            <person name="Eisen J.A."/>
            <person name="Holcombe L.J."/>
            <person name="O'Flynn C."/>
        </authorList>
    </citation>
    <scope>NUCLEOTIDE SEQUENCE [LARGE SCALE GENOMIC DNA]</scope>
    <source>
        <strain evidence="1 2">COT-280</strain>
    </source>
</reference>
<keyword evidence="2" id="KW-1185">Reference proteome</keyword>
<gene>
    <name evidence="1" type="ORF">EII21_04370</name>
</gene>
<dbReference type="OrthoDB" id="5572373at2"/>
<sequence>MNIFPKKESFFAWAVTDNGSTFNWFITDDNPNLWKTVILGSDPSEMEFFDMGCVEFLYSILIGKIKSTLMPDNFAISFSHSIREIS</sequence>